<feature type="domain" description="Glycosyl hydrolases family 2 sugar binding" evidence="3">
    <location>
        <begin position="79"/>
        <end position="181"/>
    </location>
</feature>
<accession>A0ABS7L5M5</accession>
<reference evidence="4 5" key="1">
    <citation type="journal article" date="2020" name="New Microbes New Infect">
        <title>Sellimonas caecigallum sp. nov., description and genome sequence of a new member of the Sellimonas genus isolated from the cecum of feral chicken.</title>
        <authorList>
            <person name="Wongkuna S."/>
            <person name="Ghimire S."/>
            <person name="Antony L."/>
            <person name="Chankhamhaengdecha S."/>
            <person name="Janvilisri T."/>
            <person name="Scaria J."/>
        </authorList>
    </citation>
    <scope>NUCLEOTIDE SEQUENCE [LARGE SCALE GENOMIC DNA]</scope>
    <source>
        <strain evidence="4 5">SW451</strain>
    </source>
</reference>
<proteinExistence type="inferred from homology"/>
<sequence length="572" mass="67327">MKQLYTRWGRDVDPEHVLEEYPRPLMKREKFMNLNGWWDYRITRSRSMERPGVYDGKILVPFSPESALSGVKRQVKPGETLWYRRSFQHPAASGRDRILLHFGAVDQMCIVYVNQKRAGSHKGGYLPFDLDITRFLKEGENELCVQVRDVSDTSYHARGKQKLKRGGMFYTAQSGIWQTVWMETVPEDYIRELRCRPDYDKKEVEITVLSDAKMDVAVDLEGKLFAGMTNIPIRIPLERMESWTPEHPYLYLYTVVAGKDRVESYFAMRCFTVEKDRRGIPRLCLNHRPYFQKGILDQGYWPDGLYTAPSDEAMIFDITAMKEEGYCMIRKHCKIEPQRWYYHCDRLGMIVWQDMVNGGSAYHHWFVTYAATVFGLLHIRVTDRMKMWLSRKSPEGRKEFEKEIKSTIKVLYNHPSIAVWTLFNEGWGQFDTARLEQKMRALDPTRLIDAASGWFDQGTGDFQSTHNYFFRLGVKPEKERACILSEFGGFSMRVKGHCSTMQMYGYRIFADKKKFRRAYRNIWQEVAELEKDGLCAAVYTQLSDVEDEVNGILTYDREVRKTRLQKRKEQIR</sequence>
<keyword evidence="5" id="KW-1185">Reference proteome</keyword>
<dbReference type="InterPro" id="IPR051913">
    <property type="entry name" value="GH2_Domain-Containing"/>
</dbReference>
<evidence type="ECO:0000313" key="4">
    <source>
        <dbReference type="EMBL" id="MBY0758238.1"/>
    </source>
</evidence>
<dbReference type="Gene3D" id="3.20.20.80">
    <property type="entry name" value="Glycosidases"/>
    <property type="match status" value="1"/>
</dbReference>
<dbReference type="RefSeq" id="WP_221919442.1">
    <property type="nucleotide sequence ID" value="NZ_CP173660.1"/>
</dbReference>
<dbReference type="Gene3D" id="2.60.120.260">
    <property type="entry name" value="Galactose-binding domain-like"/>
    <property type="match status" value="1"/>
</dbReference>
<dbReference type="SUPFAM" id="SSF49785">
    <property type="entry name" value="Galactose-binding domain-like"/>
    <property type="match status" value="1"/>
</dbReference>
<dbReference type="InterPro" id="IPR036156">
    <property type="entry name" value="Beta-gal/glucu_dom_sf"/>
</dbReference>
<dbReference type="Proteomes" id="UP000779049">
    <property type="component" value="Unassembled WGS sequence"/>
</dbReference>
<dbReference type="InterPro" id="IPR006103">
    <property type="entry name" value="Glyco_hydro_2_cat"/>
</dbReference>
<evidence type="ECO:0000313" key="5">
    <source>
        <dbReference type="Proteomes" id="UP000779049"/>
    </source>
</evidence>
<protein>
    <submittedName>
        <fullName evidence="4">Glycoside hydrolase family 2</fullName>
    </submittedName>
</protein>
<dbReference type="InterPro" id="IPR017853">
    <property type="entry name" value="GH"/>
</dbReference>
<dbReference type="SUPFAM" id="SSF51445">
    <property type="entry name" value="(Trans)glycosidases"/>
    <property type="match status" value="1"/>
</dbReference>
<comment type="caution">
    <text evidence="4">The sequence shown here is derived from an EMBL/GenBank/DDBJ whole genome shotgun (WGS) entry which is preliminary data.</text>
</comment>
<dbReference type="Pfam" id="PF02837">
    <property type="entry name" value="Glyco_hydro_2_N"/>
    <property type="match status" value="1"/>
</dbReference>
<dbReference type="Pfam" id="PF02836">
    <property type="entry name" value="Glyco_hydro_2_C"/>
    <property type="match status" value="1"/>
</dbReference>
<gene>
    <name evidence="4" type="ORF">FLB61_03835</name>
</gene>
<keyword evidence="4" id="KW-0378">Hydrolase</keyword>
<organism evidence="4 5">
    <name type="scientific">Sellimonas caecigallum</name>
    <dbReference type="NCBI Taxonomy" id="2592333"/>
    <lineage>
        <taxon>Bacteria</taxon>
        <taxon>Bacillati</taxon>
        <taxon>Bacillota</taxon>
        <taxon>Clostridia</taxon>
        <taxon>Lachnospirales</taxon>
        <taxon>Lachnospiraceae</taxon>
        <taxon>Sellimonas</taxon>
    </lineage>
</organism>
<comment type="similarity">
    <text evidence="1">Belongs to the glycosyl hydrolase 2 family.</text>
</comment>
<evidence type="ECO:0000256" key="1">
    <source>
        <dbReference type="ARBA" id="ARBA00007401"/>
    </source>
</evidence>
<name>A0ABS7L5M5_9FIRM</name>
<dbReference type="InterPro" id="IPR006104">
    <property type="entry name" value="Glyco_hydro_2_N"/>
</dbReference>
<dbReference type="PANTHER" id="PTHR42732:SF2">
    <property type="entry name" value="BETA-MANNOSIDASE"/>
    <property type="match status" value="1"/>
</dbReference>
<dbReference type="PANTHER" id="PTHR42732">
    <property type="entry name" value="BETA-GALACTOSIDASE"/>
    <property type="match status" value="1"/>
</dbReference>
<evidence type="ECO:0000259" key="2">
    <source>
        <dbReference type="Pfam" id="PF02836"/>
    </source>
</evidence>
<dbReference type="SUPFAM" id="SSF49303">
    <property type="entry name" value="beta-Galactosidase/glucuronidase domain"/>
    <property type="match status" value="1"/>
</dbReference>
<dbReference type="GO" id="GO:0016787">
    <property type="term" value="F:hydrolase activity"/>
    <property type="evidence" value="ECO:0007669"/>
    <property type="project" value="UniProtKB-KW"/>
</dbReference>
<evidence type="ECO:0000259" key="3">
    <source>
        <dbReference type="Pfam" id="PF02837"/>
    </source>
</evidence>
<dbReference type="InterPro" id="IPR008979">
    <property type="entry name" value="Galactose-bd-like_sf"/>
</dbReference>
<feature type="domain" description="Glycoside hydrolase family 2 catalytic" evidence="2">
    <location>
        <begin position="311"/>
        <end position="453"/>
    </location>
</feature>
<dbReference type="EMBL" id="VIRV01000003">
    <property type="protein sequence ID" value="MBY0758238.1"/>
    <property type="molecule type" value="Genomic_DNA"/>
</dbReference>